<reference evidence="3" key="1">
    <citation type="submission" date="2018-06" db="EMBL/GenBank/DDBJ databases">
        <authorList>
            <person name="Zhirakovskaya E."/>
        </authorList>
    </citation>
    <scope>NUCLEOTIDE SEQUENCE</scope>
</reference>
<evidence type="ECO:0000313" key="3">
    <source>
        <dbReference type="EMBL" id="VAX01239.1"/>
    </source>
</evidence>
<accession>A0A3B1A663</accession>
<keyword evidence="1" id="KW-0175">Coiled coil</keyword>
<evidence type="ECO:0000256" key="2">
    <source>
        <dbReference type="SAM" id="MobiDB-lite"/>
    </source>
</evidence>
<feature type="coiled-coil region" evidence="1">
    <location>
        <begin position="57"/>
        <end position="126"/>
    </location>
</feature>
<proteinExistence type="predicted"/>
<name>A0A3B1A663_9ZZZZ</name>
<protein>
    <recommendedName>
        <fullName evidence="4">Peptidase M23B</fullName>
    </recommendedName>
</protein>
<evidence type="ECO:0000256" key="1">
    <source>
        <dbReference type="SAM" id="Coils"/>
    </source>
</evidence>
<sequence length="331" mass="37864">MKTLNSLCRSTGTPAITAGGKFAAVVFAILLMLLLTLGSWPSTSQAGDNDPADGQKLEQLRQQIQVLRRELDSDVQRKQSLQSRLQRSERHIGKVVALLKKLKHQLRTQQRELKKLNTRRSGLQSDLHKHRVALAQQIRAAYTIGQQEYVKILLNQQDPAAVTRTLTYYDYFHRARLARMQDIDEDLAELRTVEEKIQQKTQKLEKTREEQNREKAQLEKTRQQRTSVLAGVQQKILAKGERLSLMEEDKRRLQRLLDSLATISRPSPMIPEDNESEFTSEGSEHTPFAKLRGKLRWPSRGRLATRYGSARKVGKLKWQGVNISAPEGTEV</sequence>
<gene>
    <name evidence="3" type="ORF">MNBD_GAMMA19-2368</name>
</gene>
<organism evidence="3">
    <name type="scientific">hydrothermal vent metagenome</name>
    <dbReference type="NCBI Taxonomy" id="652676"/>
    <lineage>
        <taxon>unclassified sequences</taxon>
        <taxon>metagenomes</taxon>
        <taxon>ecological metagenomes</taxon>
    </lineage>
</organism>
<evidence type="ECO:0008006" key="4">
    <source>
        <dbReference type="Google" id="ProtNLM"/>
    </source>
</evidence>
<feature type="non-terminal residue" evidence="3">
    <location>
        <position position="331"/>
    </location>
</feature>
<dbReference type="AlphaFoldDB" id="A0A3B1A663"/>
<dbReference type="Gene3D" id="6.10.250.3150">
    <property type="match status" value="1"/>
</dbReference>
<dbReference type="EMBL" id="UOFV01000244">
    <property type="protein sequence ID" value="VAX01239.1"/>
    <property type="molecule type" value="Genomic_DNA"/>
</dbReference>
<feature type="region of interest" description="Disordered" evidence="2">
    <location>
        <begin position="264"/>
        <end position="292"/>
    </location>
</feature>
<feature type="region of interest" description="Disordered" evidence="2">
    <location>
        <begin position="200"/>
        <end position="222"/>
    </location>
</feature>